<dbReference type="InterPro" id="IPR036563">
    <property type="entry name" value="MoaE_sf"/>
</dbReference>
<name>A0A1M7YXR5_9VIBR</name>
<evidence type="ECO:0000256" key="9">
    <source>
        <dbReference type="ARBA" id="ARBA00030407"/>
    </source>
</evidence>
<dbReference type="FunFam" id="3.90.1170.40:FF:000001">
    <property type="entry name" value="Molybdopterin synthase catalytic subunit MoaE"/>
    <property type="match status" value="1"/>
</dbReference>
<evidence type="ECO:0000256" key="5">
    <source>
        <dbReference type="ARBA" id="ARBA00022679"/>
    </source>
</evidence>
<evidence type="ECO:0000256" key="1">
    <source>
        <dbReference type="ARBA" id="ARBA00005046"/>
    </source>
</evidence>
<dbReference type="EC" id="2.8.1.12" evidence="3"/>
<evidence type="ECO:0000256" key="2">
    <source>
        <dbReference type="ARBA" id="ARBA00005426"/>
    </source>
</evidence>
<accession>A0A1M7YXR5</accession>
<dbReference type="Pfam" id="PF02391">
    <property type="entry name" value="MoaE"/>
    <property type="match status" value="1"/>
</dbReference>
<evidence type="ECO:0000256" key="3">
    <source>
        <dbReference type="ARBA" id="ARBA00011950"/>
    </source>
</evidence>
<dbReference type="PANTHER" id="PTHR23404">
    <property type="entry name" value="MOLYBDOPTERIN SYNTHASE RELATED"/>
    <property type="match status" value="1"/>
</dbReference>
<dbReference type="EMBL" id="FRFG01000041">
    <property type="protein sequence ID" value="SHO57477.1"/>
    <property type="molecule type" value="Genomic_DNA"/>
</dbReference>
<comment type="catalytic activity">
    <reaction evidence="12">
        <text>2 [molybdopterin-synthase sulfur-carrier protein]-C-terminal-Gly-aminoethanethioate + cyclic pyranopterin phosphate + H2O = molybdopterin + 2 [molybdopterin-synthase sulfur-carrier protein]-C-terminal Gly-Gly + 2 H(+)</text>
        <dbReference type="Rhea" id="RHEA:26333"/>
        <dbReference type="Rhea" id="RHEA-COMP:12202"/>
        <dbReference type="Rhea" id="RHEA-COMP:19907"/>
        <dbReference type="ChEBI" id="CHEBI:15377"/>
        <dbReference type="ChEBI" id="CHEBI:15378"/>
        <dbReference type="ChEBI" id="CHEBI:58698"/>
        <dbReference type="ChEBI" id="CHEBI:59648"/>
        <dbReference type="ChEBI" id="CHEBI:90778"/>
        <dbReference type="ChEBI" id="CHEBI:232372"/>
        <dbReference type="EC" id="2.8.1.12"/>
    </reaction>
</comment>
<dbReference type="CDD" id="cd00756">
    <property type="entry name" value="MoaE"/>
    <property type="match status" value="1"/>
</dbReference>
<evidence type="ECO:0000313" key="14">
    <source>
        <dbReference type="EMBL" id="SHO57477.1"/>
    </source>
</evidence>
<reference evidence="15" key="1">
    <citation type="submission" date="2016-12" db="EMBL/GenBank/DDBJ databases">
        <authorList>
            <person name="Rodrigo-Torres L."/>
            <person name="Arahal R.D."/>
            <person name="Lucena T."/>
        </authorList>
    </citation>
    <scope>NUCLEOTIDE SEQUENCE [LARGE SCALE GENOMIC DNA]</scope>
</reference>
<protein>
    <recommendedName>
        <fullName evidence="4">Molybdopterin synthase catalytic subunit</fullName>
        <ecNumber evidence="3">2.8.1.12</ecNumber>
    </recommendedName>
    <alternativeName>
        <fullName evidence="10">MPT synthase subunit 2</fullName>
    </alternativeName>
    <alternativeName>
        <fullName evidence="8">Molybdenum cofactor biosynthesis protein E</fullName>
    </alternativeName>
    <alternativeName>
        <fullName evidence="9">Molybdopterin-converting factor large subunit</fullName>
    </alternativeName>
    <alternativeName>
        <fullName evidence="11">Molybdopterin-converting factor subunit 2</fullName>
    </alternativeName>
</protein>
<dbReference type="SUPFAM" id="SSF54690">
    <property type="entry name" value="Molybdopterin synthase subunit MoaE"/>
    <property type="match status" value="1"/>
</dbReference>
<comment type="similarity">
    <text evidence="2">Belongs to the MoaE family.</text>
</comment>
<sequence length="155" mass="17356">MTHSVCVQREDFSAGEEYERLSQDAAAGAVATFVGKVRNHNLGEPVAGLALEHYPGMTEKVLEDICEQAASKWPLLNIRVIHRIGRIRTGGQIVFVGVSSAHRNAAFAACEFIMDILKTKAPFWKKEWADTGDRWLDSRESDHQAAERWKEDSES</sequence>
<evidence type="ECO:0000256" key="7">
    <source>
        <dbReference type="ARBA" id="ARBA00026066"/>
    </source>
</evidence>
<dbReference type="GO" id="GO:0006777">
    <property type="term" value="P:Mo-molybdopterin cofactor biosynthetic process"/>
    <property type="evidence" value="ECO:0007669"/>
    <property type="project" value="UniProtKB-KW"/>
</dbReference>
<feature type="region of interest" description="Disordered" evidence="13">
    <location>
        <begin position="136"/>
        <end position="155"/>
    </location>
</feature>
<evidence type="ECO:0000256" key="12">
    <source>
        <dbReference type="ARBA" id="ARBA00049878"/>
    </source>
</evidence>
<dbReference type="STRING" id="1117707.VQ7734_03247"/>
<comment type="pathway">
    <text evidence="1">Cofactor biosynthesis; molybdopterin biosynthesis.</text>
</comment>
<evidence type="ECO:0000256" key="8">
    <source>
        <dbReference type="ARBA" id="ARBA00029745"/>
    </source>
</evidence>
<dbReference type="Gene3D" id="3.90.1170.40">
    <property type="entry name" value="Molybdopterin biosynthesis MoaE subunit"/>
    <property type="match status" value="1"/>
</dbReference>
<dbReference type="Proteomes" id="UP000184600">
    <property type="component" value="Unassembled WGS sequence"/>
</dbReference>
<evidence type="ECO:0000256" key="4">
    <source>
        <dbReference type="ARBA" id="ARBA00013858"/>
    </source>
</evidence>
<keyword evidence="6" id="KW-0501">Molybdenum cofactor biosynthesis</keyword>
<dbReference type="RefSeq" id="WP_073584453.1">
    <property type="nucleotide sequence ID" value="NZ_AP024897.1"/>
</dbReference>
<dbReference type="UniPathway" id="UPA00344"/>
<keyword evidence="5 14" id="KW-0808">Transferase</keyword>
<evidence type="ECO:0000313" key="15">
    <source>
        <dbReference type="Proteomes" id="UP000184600"/>
    </source>
</evidence>
<evidence type="ECO:0000256" key="10">
    <source>
        <dbReference type="ARBA" id="ARBA00030781"/>
    </source>
</evidence>
<dbReference type="GO" id="GO:0030366">
    <property type="term" value="F:molybdopterin synthase activity"/>
    <property type="evidence" value="ECO:0007669"/>
    <property type="project" value="UniProtKB-EC"/>
</dbReference>
<organism evidence="14 15">
    <name type="scientific">Vibrio quintilis</name>
    <dbReference type="NCBI Taxonomy" id="1117707"/>
    <lineage>
        <taxon>Bacteria</taxon>
        <taxon>Pseudomonadati</taxon>
        <taxon>Pseudomonadota</taxon>
        <taxon>Gammaproteobacteria</taxon>
        <taxon>Vibrionales</taxon>
        <taxon>Vibrionaceae</taxon>
        <taxon>Vibrio</taxon>
    </lineage>
</organism>
<evidence type="ECO:0000256" key="13">
    <source>
        <dbReference type="SAM" id="MobiDB-lite"/>
    </source>
</evidence>
<dbReference type="AlphaFoldDB" id="A0A1M7YXR5"/>
<evidence type="ECO:0000256" key="6">
    <source>
        <dbReference type="ARBA" id="ARBA00023150"/>
    </source>
</evidence>
<dbReference type="NCBIfam" id="NF007959">
    <property type="entry name" value="PRK10678.1"/>
    <property type="match status" value="1"/>
</dbReference>
<comment type="subunit">
    <text evidence="7">Heterotetramer of 2 MoaD subunits and 2 MoaE subunits. Also stable as homodimer. The enzyme changes between these two forms during catalysis.</text>
</comment>
<dbReference type="OrthoDB" id="9803224at2"/>
<dbReference type="InterPro" id="IPR003448">
    <property type="entry name" value="Mopterin_biosynth_MoaE"/>
</dbReference>
<evidence type="ECO:0000256" key="11">
    <source>
        <dbReference type="ARBA" id="ARBA00032474"/>
    </source>
</evidence>
<keyword evidence="15" id="KW-1185">Reference proteome</keyword>
<proteinExistence type="inferred from homology"/>
<gene>
    <name evidence="14" type="primary">moaE</name>
    <name evidence="14" type="ORF">VQ7734_03247</name>
</gene>